<dbReference type="Pfam" id="PF22266">
    <property type="entry name" value="DUF6953"/>
    <property type="match status" value="1"/>
</dbReference>
<reference evidence="1 2" key="1">
    <citation type="submission" date="2018-03" db="EMBL/GenBank/DDBJ databases">
        <authorList>
            <person name="Keele B.F."/>
        </authorList>
    </citation>
    <scope>NUCLEOTIDE SEQUENCE [LARGE SCALE GENOMIC DNA]</scope>
    <source>
        <strain evidence="1 2">CECT 8811</strain>
    </source>
</reference>
<evidence type="ECO:0000313" key="1">
    <source>
        <dbReference type="EMBL" id="SPF77030.1"/>
    </source>
</evidence>
<dbReference type="RefSeq" id="WP_108856994.1">
    <property type="nucleotide sequence ID" value="NZ_OMOI01000001.1"/>
</dbReference>
<dbReference type="EMBL" id="OMOI01000001">
    <property type="protein sequence ID" value="SPF77030.1"/>
    <property type="molecule type" value="Genomic_DNA"/>
</dbReference>
<gene>
    <name evidence="1" type="ORF">ALP8811_02051</name>
</gene>
<accession>A0A2R8ALZ5</accession>
<organism evidence="1 2">
    <name type="scientific">Aliiroseovarius pelagivivens</name>
    <dbReference type="NCBI Taxonomy" id="1639690"/>
    <lineage>
        <taxon>Bacteria</taxon>
        <taxon>Pseudomonadati</taxon>
        <taxon>Pseudomonadota</taxon>
        <taxon>Alphaproteobacteria</taxon>
        <taxon>Rhodobacterales</taxon>
        <taxon>Paracoccaceae</taxon>
        <taxon>Aliiroseovarius</taxon>
    </lineage>
</organism>
<dbReference type="AlphaFoldDB" id="A0A2R8ALZ5"/>
<proteinExistence type="predicted"/>
<sequence length="91" mass="10600">MNNSQPTTDDVAEWMQQQSLSGELYQDDAVWTIMKKFGKQFTYDNANGNPAIDKKVLDKFKKISGDDIVWSRSGRLWRKRTARDEPGRMQE</sequence>
<evidence type="ECO:0000313" key="2">
    <source>
        <dbReference type="Proteomes" id="UP000244911"/>
    </source>
</evidence>
<dbReference type="InterPro" id="IPR054228">
    <property type="entry name" value="DUF6953"/>
</dbReference>
<name>A0A2R8ALZ5_9RHOB</name>
<dbReference type="OrthoDB" id="8454520at2"/>
<protein>
    <submittedName>
        <fullName evidence="1">Uncharacterized protein</fullName>
    </submittedName>
</protein>
<keyword evidence="2" id="KW-1185">Reference proteome</keyword>
<dbReference type="Proteomes" id="UP000244911">
    <property type="component" value="Unassembled WGS sequence"/>
</dbReference>